<evidence type="ECO:0000313" key="8">
    <source>
        <dbReference type="EMBL" id="MES0875396.1"/>
    </source>
</evidence>
<comment type="subcellular location">
    <subcellularLocation>
        <location evidence="1">Cell outer membrane</location>
    </subcellularLocation>
</comment>
<gene>
    <name evidence="8" type="ORF">ABSH63_15465</name>
</gene>
<accession>A0ABV2AEN1</accession>
<dbReference type="InterPro" id="IPR050330">
    <property type="entry name" value="Bact_OuterMem_StrucFunc"/>
</dbReference>
<dbReference type="Pfam" id="PF00691">
    <property type="entry name" value="OmpA"/>
    <property type="match status" value="1"/>
</dbReference>
<keyword evidence="2 4" id="KW-0472">Membrane</keyword>
<dbReference type="Proteomes" id="UP001465331">
    <property type="component" value="Unassembled WGS sequence"/>
</dbReference>
<dbReference type="CDD" id="cd07185">
    <property type="entry name" value="OmpA_C-like"/>
    <property type="match status" value="1"/>
</dbReference>
<reference evidence="8 9" key="1">
    <citation type="submission" date="2024-06" db="EMBL/GenBank/DDBJ databases">
        <authorList>
            <person name="Li Z."/>
            <person name="Jiang Y."/>
        </authorList>
    </citation>
    <scope>NUCLEOTIDE SEQUENCE [LARGE SCALE GENOMIC DNA]</scope>
    <source>
        <strain evidence="8 9">HSW-8</strain>
    </source>
</reference>
<keyword evidence="9" id="KW-1185">Reference proteome</keyword>
<keyword evidence="3" id="KW-0998">Cell outer membrane</keyword>
<dbReference type="PRINTS" id="PR01023">
    <property type="entry name" value="NAFLGMOTY"/>
</dbReference>
<sequence length="454" mass="48445">MNTLEGSAMTNVNPRSRRLVVRAMLALALIAAAESAFAERDERPLQKGGYLAPLYGYVDSQSDRLKSGAQVLVMGGYRSGGYAIEIGGIMQQIDTEADSNVDLKGGLFNALWFPFDGLLNLYGMASFGAGELMDYPATPRSSVDNPLKRFSLTRYGGGLGYLWGLSLGRYEMAIRSEVLYIVGRRDEDPRPGGDIGAPRLFKEVSANIGLQLPLGLVPPAPPPQPVAQVVAPLPDSDGDGIFDNADQCPGTPRGTEVDSVGCPLPPEPPPPACHGNSDDRSIALGGCEAGDTLVLRDVNFEVDEDRLTADAEAVLDEVVAELQAHPDFVIEVAGHTDDKGSESYNQSLSERRARSVVSYLVSRGIPQSRLTAVGYGESQPIADNQTEEGRERNRRVELKILRRDDSQPRPQTAAPASPAAVDGGDATRSPAVVESAPASAPKSEGEGELEFLLN</sequence>
<feature type="domain" description="OmpA-like" evidence="7">
    <location>
        <begin position="287"/>
        <end position="404"/>
    </location>
</feature>
<dbReference type="PANTHER" id="PTHR30329:SF21">
    <property type="entry name" value="LIPOPROTEIN YIAD-RELATED"/>
    <property type="match status" value="1"/>
</dbReference>
<comment type="caution">
    <text evidence="8">The sequence shown here is derived from an EMBL/GenBank/DDBJ whole genome shotgun (WGS) entry which is preliminary data.</text>
</comment>
<dbReference type="InterPro" id="IPR036737">
    <property type="entry name" value="OmpA-like_sf"/>
</dbReference>
<dbReference type="PROSITE" id="PS01068">
    <property type="entry name" value="OMPA_1"/>
    <property type="match status" value="1"/>
</dbReference>
<evidence type="ECO:0000313" key="9">
    <source>
        <dbReference type="Proteomes" id="UP001465331"/>
    </source>
</evidence>
<dbReference type="InterPro" id="IPR006665">
    <property type="entry name" value="OmpA-like"/>
</dbReference>
<dbReference type="PROSITE" id="PS51123">
    <property type="entry name" value="OMPA_2"/>
    <property type="match status" value="1"/>
</dbReference>
<dbReference type="InterPro" id="IPR028974">
    <property type="entry name" value="TSP_type-3_rpt"/>
</dbReference>
<evidence type="ECO:0000256" key="1">
    <source>
        <dbReference type="ARBA" id="ARBA00004442"/>
    </source>
</evidence>
<feature type="chain" id="PRO_5045650240" evidence="6">
    <location>
        <begin position="39"/>
        <end position="454"/>
    </location>
</feature>
<evidence type="ECO:0000259" key="7">
    <source>
        <dbReference type="PROSITE" id="PS51123"/>
    </source>
</evidence>
<dbReference type="PANTHER" id="PTHR30329">
    <property type="entry name" value="STATOR ELEMENT OF FLAGELLAR MOTOR COMPLEX"/>
    <property type="match status" value="1"/>
</dbReference>
<feature type="signal peptide" evidence="6">
    <location>
        <begin position="1"/>
        <end position="38"/>
    </location>
</feature>
<dbReference type="EMBL" id="JBEPIJ010000032">
    <property type="protein sequence ID" value="MES0875396.1"/>
    <property type="molecule type" value="Genomic_DNA"/>
</dbReference>
<dbReference type="Gene3D" id="3.30.1330.60">
    <property type="entry name" value="OmpA-like domain"/>
    <property type="match status" value="1"/>
</dbReference>
<dbReference type="SUPFAM" id="SSF103088">
    <property type="entry name" value="OmpA-like"/>
    <property type="match status" value="1"/>
</dbReference>
<protein>
    <submittedName>
        <fullName evidence="8">OmpA family protein</fullName>
    </submittedName>
</protein>
<dbReference type="InterPro" id="IPR006664">
    <property type="entry name" value="OMP_bac"/>
</dbReference>
<feature type="compositionally biased region" description="Low complexity" evidence="5">
    <location>
        <begin position="429"/>
        <end position="442"/>
    </location>
</feature>
<evidence type="ECO:0000256" key="3">
    <source>
        <dbReference type="ARBA" id="ARBA00023237"/>
    </source>
</evidence>
<evidence type="ECO:0000256" key="6">
    <source>
        <dbReference type="SAM" id="SignalP"/>
    </source>
</evidence>
<organism evidence="8 9">
    <name type="scientific">Sinimarinibacterium thermocellulolyticum</name>
    <dbReference type="NCBI Taxonomy" id="3170016"/>
    <lineage>
        <taxon>Bacteria</taxon>
        <taxon>Pseudomonadati</taxon>
        <taxon>Pseudomonadota</taxon>
        <taxon>Gammaproteobacteria</taxon>
        <taxon>Nevskiales</taxon>
        <taxon>Nevskiaceae</taxon>
        <taxon>Sinimarinibacterium</taxon>
    </lineage>
</organism>
<evidence type="ECO:0000256" key="4">
    <source>
        <dbReference type="PROSITE-ProRule" id="PRU00473"/>
    </source>
</evidence>
<evidence type="ECO:0000256" key="2">
    <source>
        <dbReference type="ARBA" id="ARBA00023136"/>
    </source>
</evidence>
<keyword evidence="6" id="KW-0732">Signal</keyword>
<proteinExistence type="predicted"/>
<feature type="region of interest" description="Disordered" evidence="5">
    <location>
        <begin position="399"/>
        <end position="454"/>
    </location>
</feature>
<dbReference type="SUPFAM" id="SSF103647">
    <property type="entry name" value="TSP type-3 repeat"/>
    <property type="match status" value="1"/>
</dbReference>
<name>A0ABV2AEN1_9GAMM</name>
<dbReference type="PRINTS" id="PR01021">
    <property type="entry name" value="OMPADOMAIN"/>
</dbReference>
<dbReference type="InterPro" id="IPR006690">
    <property type="entry name" value="OMPA-like_CS"/>
</dbReference>
<evidence type="ECO:0000256" key="5">
    <source>
        <dbReference type="SAM" id="MobiDB-lite"/>
    </source>
</evidence>